<accession>A0ABW5DMA8</accession>
<gene>
    <name evidence="2" type="ORF">ACFSM5_01925</name>
</gene>
<dbReference type="PROSITE" id="PS51186">
    <property type="entry name" value="GNAT"/>
    <property type="match status" value="1"/>
</dbReference>
<proteinExistence type="predicted"/>
<evidence type="ECO:0000313" key="3">
    <source>
        <dbReference type="Proteomes" id="UP001597295"/>
    </source>
</evidence>
<dbReference type="Pfam" id="PF00583">
    <property type="entry name" value="Acetyltransf_1"/>
    <property type="match status" value="1"/>
</dbReference>
<dbReference type="InterPro" id="IPR000182">
    <property type="entry name" value="GNAT_dom"/>
</dbReference>
<sequence length="243" mass="26471">MTGLERLLAPHPVFRLYFHAAVAAGERNRSAYLSDDGTGAALAISFAKQGIRTLIGELPDDIIRALANLPTVGELHLEARHLEAAKSVLSGRIKNTRGLRYYARPTERMEVDPRCRRLTPADHALVSHFFDSFYPAAIFSPWMLEGPFIGLFKDGQLLACGGVVAQAKGAANIGNFLTHPAHRGRFLGKTVLSCLINTLAEDGIGEVTLGTNQDNLSACLLYEAFGFQMVEERLQLDLGGPRV</sequence>
<protein>
    <submittedName>
        <fullName evidence="2">GNAT family N-acetyltransferase</fullName>
    </submittedName>
</protein>
<keyword evidence="3" id="KW-1185">Reference proteome</keyword>
<dbReference type="Proteomes" id="UP001597295">
    <property type="component" value="Unassembled WGS sequence"/>
</dbReference>
<dbReference type="InterPro" id="IPR016181">
    <property type="entry name" value="Acyl_CoA_acyltransferase"/>
</dbReference>
<organism evidence="2 3">
    <name type="scientific">Lacibacterium aquatile</name>
    <dbReference type="NCBI Taxonomy" id="1168082"/>
    <lineage>
        <taxon>Bacteria</taxon>
        <taxon>Pseudomonadati</taxon>
        <taxon>Pseudomonadota</taxon>
        <taxon>Alphaproteobacteria</taxon>
        <taxon>Rhodospirillales</taxon>
        <taxon>Rhodospirillaceae</taxon>
    </lineage>
</organism>
<dbReference type="SUPFAM" id="SSF55729">
    <property type="entry name" value="Acyl-CoA N-acyltransferases (Nat)"/>
    <property type="match status" value="1"/>
</dbReference>
<dbReference type="Gene3D" id="3.40.630.30">
    <property type="match status" value="1"/>
</dbReference>
<feature type="domain" description="N-acetyltransferase" evidence="1">
    <location>
        <begin position="113"/>
        <end position="243"/>
    </location>
</feature>
<dbReference type="EMBL" id="JBHUIP010000003">
    <property type="protein sequence ID" value="MFD2261626.1"/>
    <property type="molecule type" value="Genomic_DNA"/>
</dbReference>
<comment type="caution">
    <text evidence="2">The sequence shown here is derived from an EMBL/GenBank/DDBJ whole genome shotgun (WGS) entry which is preliminary data.</text>
</comment>
<evidence type="ECO:0000313" key="2">
    <source>
        <dbReference type="EMBL" id="MFD2261626.1"/>
    </source>
</evidence>
<reference evidence="3" key="1">
    <citation type="journal article" date="2019" name="Int. J. Syst. Evol. Microbiol.">
        <title>The Global Catalogue of Microorganisms (GCM) 10K type strain sequencing project: providing services to taxonomists for standard genome sequencing and annotation.</title>
        <authorList>
            <consortium name="The Broad Institute Genomics Platform"/>
            <consortium name="The Broad Institute Genome Sequencing Center for Infectious Disease"/>
            <person name="Wu L."/>
            <person name="Ma J."/>
        </authorList>
    </citation>
    <scope>NUCLEOTIDE SEQUENCE [LARGE SCALE GENOMIC DNA]</scope>
    <source>
        <strain evidence="3">CGMCC 1.19062</strain>
    </source>
</reference>
<dbReference type="CDD" id="cd04301">
    <property type="entry name" value="NAT_SF"/>
    <property type="match status" value="1"/>
</dbReference>
<dbReference type="RefSeq" id="WP_379874542.1">
    <property type="nucleotide sequence ID" value="NZ_JBHUIP010000003.1"/>
</dbReference>
<name>A0ABW5DMA8_9PROT</name>
<evidence type="ECO:0000259" key="1">
    <source>
        <dbReference type="PROSITE" id="PS51186"/>
    </source>
</evidence>